<organism evidence="1 2">
    <name type="scientific">Adiantum capillus-veneris</name>
    <name type="common">Maidenhair fern</name>
    <dbReference type="NCBI Taxonomy" id="13818"/>
    <lineage>
        <taxon>Eukaryota</taxon>
        <taxon>Viridiplantae</taxon>
        <taxon>Streptophyta</taxon>
        <taxon>Embryophyta</taxon>
        <taxon>Tracheophyta</taxon>
        <taxon>Polypodiopsida</taxon>
        <taxon>Polypodiidae</taxon>
        <taxon>Polypodiales</taxon>
        <taxon>Pteridineae</taxon>
        <taxon>Pteridaceae</taxon>
        <taxon>Vittarioideae</taxon>
        <taxon>Adiantum</taxon>
    </lineage>
</organism>
<dbReference type="AlphaFoldDB" id="A0A9D4U5D4"/>
<reference evidence="1" key="1">
    <citation type="submission" date="2021-01" db="EMBL/GenBank/DDBJ databases">
        <title>Adiantum capillus-veneris genome.</title>
        <authorList>
            <person name="Fang Y."/>
            <person name="Liao Q."/>
        </authorList>
    </citation>
    <scope>NUCLEOTIDE SEQUENCE</scope>
    <source>
        <strain evidence="1">H3</strain>
        <tissue evidence="1">Leaf</tissue>
    </source>
</reference>
<accession>A0A9D4U5D4</accession>
<evidence type="ECO:0000313" key="2">
    <source>
        <dbReference type="Proteomes" id="UP000886520"/>
    </source>
</evidence>
<sequence>MNLEGVADGPACRSYNCRCRWVQETSGDVGVSQTLKAYHPECEKCNVASFTPSKQGMSNMAVAIKLQAIISSCQVKVSCHRKPLGILDVDMGVRSLMYVDSRIWPRY</sequence>
<protein>
    <submittedName>
        <fullName evidence="1">Uncharacterized protein</fullName>
    </submittedName>
</protein>
<proteinExistence type="predicted"/>
<name>A0A9D4U5D4_ADICA</name>
<comment type="caution">
    <text evidence="1">The sequence shown here is derived from an EMBL/GenBank/DDBJ whole genome shotgun (WGS) entry which is preliminary data.</text>
</comment>
<evidence type="ECO:0000313" key="1">
    <source>
        <dbReference type="EMBL" id="KAI5061308.1"/>
    </source>
</evidence>
<keyword evidence="2" id="KW-1185">Reference proteome</keyword>
<dbReference type="Proteomes" id="UP000886520">
    <property type="component" value="Chromosome 23"/>
</dbReference>
<dbReference type="EMBL" id="JABFUD020000023">
    <property type="protein sequence ID" value="KAI5061308.1"/>
    <property type="molecule type" value="Genomic_DNA"/>
</dbReference>
<gene>
    <name evidence="1" type="ORF">GOP47_0023813</name>
</gene>